<feature type="compositionally biased region" description="Low complexity" evidence="1">
    <location>
        <begin position="143"/>
        <end position="155"/>
    </location>
</feature>
<reference evidence="2 3" key="1">
    <citation type="submission" date="2016-06" db="EMBL/GenBank/DDBJ databases">
        <title>Genome sequencing of Cryobacterium arcticum PAMC 27867.</title>
        <authorList>
            <person name="Lee J."/>
            <person name="Kim O.-S."/>
        </authorList>
    </citation>
    <scope>NUCLEOTIDE SEQUENCE [LARGE SCALE GENOMIC DNA]</scope>
    <source>
        <strain evidence="2 3">PAMC 27867</strain>
    </source>
</reference>
<organism evidence="2 3">
    <name type="scientific">Cryobacterium arcticum</name>
    <dbReference type="NCBI Taxonomy" id="670052"/>
    <lineage>
        <taxon>Bacteria</taxon>
        <taxon>Bacillati</taxon>
        <taxon>Actinomycetota</taxon>
        <taxon>Actinomycetes</taxon>
        <taxon>Micrococcales</taxon>
        <taxon>Microbacteriaceae</taxon>
        <taxon>Cryobacterium</taxon>
    </lineage>
</organism>
<dbReference type="KEGG" id="cart:PA27867_1401"/>
<dbReference type="InterPro" id="IPR014867">
    <property type="entry name" value="Spore_coat_CotH_CotH2/3/7"/>
</dbReference>
<dbReference type="Pfam" id="PF08757">
    <property type="entry name" value="CotH"/>
    <property type="match status" value="1"/>
</dbReference>
<evidence type="ECO:0000256" key="1">
    <source>
        <dbReference type="SAM" id="MobiDB-lite"/>
    </source>
</evidence>
<proteinExistence type="predicted"/>
<dbReference type="STRING" id="670052.PA27867_1401"/>
<dbReference type="PATRIC" id="fig|670052.7.peg.1456"/>
<feature type="compositionally biased region" description="Gly residues" evidence="1">
    <location>
        <begin position="370"/>
        <end position="379"/>
    </location>
</feature>
<sequence length="484" mass="50274">MRQPHPAGQSGRSSRSARSSRRSRAAATPIAAVVIGVLALGGLTACDSTGAVTSSSSLTAEQAAALVGADFYDTGLVHSVTIDYDEADYQAMLAAYTATGDKGWISATVTIDGTVFEQVGLRLKGNSSLRGIGDTAESDDDTATGTDAPADTSDGSVDTDSPESLPWLIRLDKYVDGQSYQDRTEFVVRGNTTESSLNEAVALELIGLSGLETEKSAAVRLSVNGGDDALRLVMESIDDDLWNEDTFENDGITYKAESDGDYSYRGDDPADYVDVFNQKTGEDDLTPLIAFLDFINNSDDATFAAELGNYLDLESFATYLAVEDLTDNFDDIDGPGNNSYLRYDSTTGLMTVVAWDANLSFGTLNGGGAMGGMGEGGPDGGDRGTLPDGTAPTGAAPDGAAGGQGGGLGGYNILATRFLADSTFSALVDTATASLSTSLYANGDAQAVLDRWTALLADQAGDLIDSGTLQSESDAIASYFTGDK</sequence>
<dbReference type="EMBL" id="CP016282">
    <property type="protein sequence ID" value="ANP72358.1"/>
    <property type="molecule type" value="Genomic_DNA"/>
</dbReference>
<feature type="region of interest" description="Disordered" evidence="1">
    <location>
        <begin position="1"/>
        <end position="24"/>
    </location>
</feature>
<gene>
    <name evidence="2" type="ORF">PA27867_1401</name>
</gene>
<protein>
    <submittedName>
        <fullName evidence="2">Spore coat assembly protein</fullName>
    </submittedName>
</protein>
<dbReference type="AlphaFoldDB" id="A0A1B1BIL3"/>
<evidence type="ECO:0000313" key="3">
    <source>
        <dbReference type="Proteomes" id="UP000092582"/>
    </source>
</evidence>
<evidence type="ECO:0000313" key="2">
    <source>
        <dbReference type="EMBL" id="ANP72358.1"/>
    </source>
</evidence>
<dbReference type="OrthoDB" id="3280828at2"/>
<dbReference type="PANTHER" id="PTHR40050">
    <property type="entry name" value="INNER SPORE COAT PROTEIN H"/>
    <property type="match status" value="1"/>
</dbReference>
<feature type="region of interest" description="Disordered" evidence="1">
    <location>
        <begin position="370"/>
        <end position="402"/>
    </location>
</feature>
<dbReference type="RefSeq" id="WP_084020819.1">
    <property type="nucleotide sequence ID" value="NZ_CP016282.1"/>
</dbReference>
<feature type="compositionally biased region" description="Low complexity" evidence="1">
    <location>
        <begin position="384"/>
        <end position="399"/>
    </location>
</feature>
<name>A0A1B1BIL3_9MICO</name>
<accession>A0A1B1BIL3</accession>
<keyword evidence="3" id="KW-1185">Reference proteome</keyword>
<dbReference type="Proteomes" id="UP000092582">
    <property type="component" value="Chromosome 1"/>
</dbReference>
<feature type="region of interest" description="Disordered" evidence="1">
    <location>
        <begin position="130"/>
        <end position="163"/>
    </location>
</feature>
<dbReference type="PANTHER" id="PTHR40050:SF1">
    <property type="entry name" value="INNER SPORE COAT PROTEIN H"/>
    <property type="match status" value="1"/>
</dbReference>